<feature type="compositionally biased region" description="Low complexity" evidence="1">
    <location>
        <begin position="335"/>
        <end position="348"/>
    </location>
</feature>
<name>A0A229XBL2_9EURO</name>
<accession>A0A229XBL2</accession>
<proteinExistence type="predicted"/>
<dbReference type="AlphaFoldDB" id="A0A229XBL2"/>
<sequence length="386" mass="42515">MKTSIPSDVWEKKKALIAKLYKEEEWPLKQVIKKIRSDNFNPSETQLRSRLKKWRVTKPSRQTRKKSPDGQLKTTDGDSGIDGASPKTQTSSVSPRTPLHASQPPAMRAFPATEPEWYMSRGAYAQSQGTSTPIFVDDQVISTTWPLLAGQQPSPTPSDQHSSHNGSPVAMSGSNAFHQRHISPAMDTVFVNATSTMANAFSGPPFAITTDSCMPERVSTTAATAPIQWTVPHWYSLPPGAISQPPPVQFYPPAPPSPPSTSPVDPAMQAPHSQADFSIYSPNYPGNPQHQMSENFDGVKSWKRVMSLQYTPDATARNSGGERPEVPNYTDRKTSLPSKMSSHHSSGLMTPPSQFFPHEQHPMMCGQIYSYPGPDPLLHRPPSIEF</sequence>
<evidence type="ECO:0000256" key="1">
    <source>
        <dbReference type="SAM" id="MobiDB-lite"/>
    </source>
</evidence>
<feature type="compositionally biased region" description="Polar residues" evidence="1">
    <location>
        <begin position="38"/>
        <end position="48"/>
    </location>
</feature>
<feature type="compositionally biased region" description="Basic residues" evidence="1">
    <location>
        <begin position="49"/>
        <end position="65"/>
    </location>
</feature>
<comment type="caution">
    <text evidence="3">The sequence shown here is derived from an EMBL/GenBank/DDBJ whole genome shotgun (WGS) entry which is preliminary data.</text>
</comment>
<reference evidence="3 4" key="1">
    <citation type="submission" date="2018-08" db="EMBL/GenBank/DDBJ databases">
        <title>Draft genome sequences of two Aspergillus turcosus clinical strains isolated from bronchoalveolar lavage fluid: one azole-susceptible and the other azole-resistant.</title>
        <authorList>
            <person name="Parent-Michaud M."/>
            <person name="Dufresne P.J."/>
            <person name="Fournier E."/>
            <person name="Martineau C."/>
            <person name="Moreira S."/>
            <person name="Perkins V."/>
            <person name="De Repentigny L."/>
            <person name="Dufresne S.F."/>
        </authorList>
    </citation>
    <scope>NUCLEOTIDE SEQUENCE [LARGE SCALE GENOMIC DNA]</scope>
    <source>
        <strain evidence="3">HMR AF 1038</strain>
    </source>
</reference>
<feature type="region of interest" description="Disordered" evidence="1">
    <location>
        <begin position="313"/>
        <end position="348"/>
    </location>
</feature>
<feature type="region of interest" description="Disordered" evidence="1">
    <location>
        <begin position="37"/>
        <end position="106"/>
    </location>
</feature>
<dbReference type="Proteomes" id="UP000215289">
    <property type="component" value="Unassembled WGS sequence"/>
</dbReference>
<feature type="domain" description="Clr5" evidence="2">
    <location>
        <begin position="7"/>
        <end position="58"/>
    </location>
</feature>
<keyword evidence="4" id="KW-1185">Reference proteome</keyword>
<feature type="region of interest" description="Disordered" evidence="1">
    <location>
        <begin position="149"/>
        <end position="170"/>
    </location>
</feature>
<evidence type="ECO:0000313" key="3">
    <source>
        <dbReference type="EMBL" id="RLM01617.1"/>
    </source>
</evidence>
<feature type="compositionally biased region" description="Basic and acidic residues" evidence="1">
    <location>
        <begin position="320"/>
        <end position="334"/>
    </location>
</feature>
<dbReference type="InterPro" id="IPR025676">
    <property type="entry name" value="Clr5_dom"/>
</dbReference>
<dbReference type="EMBL" id="NIDN02000003">
    <property type="protein sequence ID" value="RLM01617.1"/>
    <property type="molecule type" value="Genomic_DNA"/>
</dbReference>
<feature type="compositionally biased region" description="Polar residues" evidence="1">
    <location>
        <begin position="86"/>
        <end position="95"/>
    </location>
</feature>
<evidence type="ECO:0000313" key="4">
    <source>
        <dbReference type="Proteomes" id="UP000215289"/>
    </source>
</evidence>
<gene>
    <name evidence="3" type="ORF">CFD26_104809</name>
</gene>
<protein>
    <recommendedName>
        <fullName evidence="2">Clr5 domain-containing protein</fullName>
    </recommendedName>
</protein>
<dbReference type="Pfam" id="PF14420">
    <property type="entry name" value="Clr5"/>
    <property type="match status" value="1"/>
</dbReference>
<dbReference type="OrthoDB" id="5308957at2759"/>
<evidence type="ECO:0000259" key="2">
    <source>
        <dbReference type="Pfam" id="PF14420"/>
    </source>
</evidence>
<organism evidence="3 4">
    <name type="scientific">Aspergillus turcosus</name>
    <dbReference type="NCBI Taxonomy" id="1245748"/>
    <lineage>
        <taxon>Eukaryota</taxon>
        <taxon>Fungi</taxon>
        <taxon>Dikarya</taxon>
        <taxon>Ascomycota</taxon>
        <taxon>Pezizomycotina</taxon>
        <taxon>Eurotiomycetes</taxon>
        <taxon>Eurotiomycetidae</taxon>
        <taxon>Eurotiales</taxon>
        <taxon>Aspergillaceae</taxon>
        <taxon>Aspergillus</taxon>
        <taxon>Aspergillus subgen. Fumigati</taxon>
    </lineage>
</organism>